<sequence>MLGNLDARPTLGVRDLAAARAFYEGKLGLSVKDDHMPGTVVYKAGQGELFVYESRFAGTNQATAASWNAGAELGAIVAGLRAKGVAFEHYELPGMRLEGDIHVGEGMRIAWFKDPDGNILALGAGG</sequence>
<feature type="domain" description="VOC" evidence="1">
    <location>
        <begin position="4"/>
        <end position="125"/>
    </location>
</feature>
<dbReference type="EMBL" id="JACIDS010000002">
    <property type="protein sequence ID" value="MBB3930521.1"/>
    <property type="molecule type" value="Genomic_DNA"/>
</dbReference>
<dbReference type="RefSeq" id="WP_183398171.1">
    <property type="nucleotide sequence ID" value="NZ_JACIDS010000002.1"/>
</dbReference>
<dbReference type="Proteomes" id="UP000553963">
    <property type="component" value="Unassembled WGS sequence"/>
</dbReference>
<organism evidence="2 3">
    <name type="scientific">Kaistia hirudinis</name>
    <dbReference type="NCBI Taxonomy" id="1293440"/>
    <lineage>
        <taxon>Bacteria</taxon>
        <taxon>Pseudomonadati</taxon>
        <taxon>Pseudomonadota</taxon>
        <taxon>Alphaproteobacteria</taxon>
        <taxon>Hyphomicrobiales</taxon>
        <taxon>Kaistiaceae</taxon>
        <taxon>Kaistia</taxon>
    </lineage>
</organism>
<keyword evidence="2" id="KW-0560">Oxidoreductase</keyword>
<evidence type="ECO:0000313" key="2">
    <source>
        <dbReference type="EMBL" id="MBB3930521.1"/>
    </source>
</evidence>
<keyword evidence="2" id="KW-0456">Lyase</keyword>
<dbReference type="GO" id="GO:0051213">
    <property type="term" value="F:dioxygenase activity"/>
    <property type="evidence" value="ECO:0007669"/>
    <property type="project" value="UniProtKB-KW"/>
</dbReference>
<proteinExistence type="predicted"/>
<dbReference type="AlphaFoldDB" id="A0A840ANS1"/>
<gene>
    <name evidence="2" type="ORF">GGR25_001560</name>
</gene>
<accession>A0A840ANS1</accession>
<dbReference type="Pfam" id="PF00903">
    <property type="entry name" value="Glyoxalase"/>
    <property type="match status" value="1"/>
</dbReference>
<comment type="caution">
    <text evidence="2">The sequence shown here is derived from an EMBL/GenBank/DDBJ whole genome shotgun (WGS) entry which is preliminary data.</text>
</comment>
<dbReference type="SUPFAM" id="SSF54593">
    <property type="entry name" value="Glyoxalase/Bleomycin resistance protein/Dihydroxybiphenyl dioxygenase"/>
    <property type="match status" value="1"/>
</dbReference>
<dbReference type="InterPro" id="IPR004360">
    <property type="entry name" value="Glyas_Fos-R_dOase_dom"/>
</dbReference>
<reference evidence="2 3" key="1">
    <citation type="submission" date="2020-08" db="EMBL/GenBank/DDBJ databases">
        <title>Genomic Encyclopedia of Type Strains, Phase IV (KMG-IV): sequencing the most valuable type-strain genomes for metagenomic binning, comparative biology and taxonomic classification.</title>
        <authorList>
            <person name="Goeker M."/>
        </authorList>
    </citation>
    <scope>NUCLEOTIDE SEQUENCE [LARGE SCALE GENOMIC DNA]</scope>
    <source>
        <strain evidence="2 3">DSM 25966</strain>
    </source>
</reference>
<evidence type="ECO:0000259" key="1">
    <source>
        <dbReference type="PROSITE" id="PS51819"/>
    </source>
</evidence>
<dbReference type="InterPro" id="IPR037523">
    <property type="entry name" value="VOC_core"/>
</dbReference>
<keyword evidence="2" id="KW-0223">Dioxygenase</keyword>
<dbReference type="Gene3D" id="3.10.180.10">
    <property type="entry name" value="2,3-Dihydroxybiphenyl 1,2-Dioxygenase, domain 1"/>
    <property type="match status" value="1"/>
</dbReference>
<dbReference type="InterPro" id="IPR029068">
    <property type="entry name" value="Glyas_Bleomycin-R_OHBP_Dase"/>
</dbReference>
<keyword evidence="3" id="KW-1185">Reference proteome</keyword>
<evidence type="ECO:0000313" key="3">
    <source>
        <dbReference type="Proteomes" id="UP000553963"/>
    </source>
</evidence>
<dbReference type="GO" id="GO:0016829">
    <property type="term" value="F:lyase activity"/>
    <property type="evidence" value="ECO:0007669"/>
    <property type="project" value="UniProtKB-KW"/>
</dbReference>
<name>A0A840ANS1_9HYPH</name>
<protein>
    <submittedName>
        <fullName evidence="2">Catechol 2,3-dioxygenase-like lactoylglutathione lyase family enzyme</fullName>
    </submittedName>
</protein>
<dbReference type="PROSITE" id="PS51819">
    <property type="entry name" value="VOC"/>
    <property type="match status" value="1"/>
</dbReference>